<evidence type="ECO:0000313" key="2">
    <source>
        <dbReference type="Proteomes" id="UP000054928"/>
    </source>
</evidence>
<proteinExistence type="predicted"/>
<name>A0A0P1A7I0_PLAHL</name>
<accession>A0A0P1A7I0</accession>
<dbReference type="AlphaFoldDB" id="A0A0P1A7I0"/>
<dbReference type="Proteomes" id="UP000054928">
    <property type="component" value="Unassembled WGS sequence"/>
</dbReference>
<protein>
    <submittedName>
        <fullName evidence="1">Uncharacterized protein</fullName>
    </submittedName>
</protein>
<keyword evidence="2" id="KW-1185">Reference proteome</keyword>
<reference evidence="2" key="1">
    <citation type="submission" date="2014-09" db="EMBL/GenBank/DDBJ databases">
        <authorList>
            <person name="Sharma Rahul"/>
            <person name="Thines Marco"/>
        </authorList>
    </citation>
    <scope>NUCLEOTIDE SEQUENCE [LARGE SCALE GENOMIC DNA]</scope>
</reference>
<sequence length="84" mass="9644">MLHIYIIRLNTRSRYPVTCDAHDSAHQESIQSHLLCICECEYVESKLSLDKNYSSPVAINLSCCRKSTREAIDVAIQRQSMRAE</sequence>
<dbReference type="GeneID" id="36398042"/>
<dbReference type="RefSeq" id="XP_024572806.1">
    <property type="nucleotide sequence ID" value="XM_024720801.1"/>
</dbReference>
<organism evidence="1 2">
    <name type="scientific">Plasmopara halstedii</name>
    <name type="common">Downy mildew of sunflower</name>
    <dbReference type="NCBI Taxonomy" id="4781"/>
    <lineage>
        <taxon>Eukaryota</taxon>
        <taxon>Sar</taxon>
        <taxon>Stramenopiles</taxon>
        <taxon>Oomycota</taxon>
        <taxon>Peronosporomycetes</taxon>
        <taxon>Peronosporales</taxon>
        <taxon>Peronosporaceae</taxon>
        <taxon>Plasmopara</taxon>
    </lineage>
</organism>
<dbReference type="EMBL" id="CCYD01000207">
    <property type="protein sequence ID" value="CEG36437.1"/>
    <property type="molecule type" value="Genomic_DNA"/>
</dbReference>
<evidence type="ECO:0000313" key="1">
    <source>
        <dbReference type="EMBL" id="CEG36437.1"/>
    </source>
</evidence>